<reference evidence="5 7" key="2">
    <citation type="submission" date="2021-06" db="EMBL/GenBank/DDBJ databases">
        <title>FDA dAtabase for Regulatory Grade micrObial Sequences (FDA-ARGOS): Supporting development and validation of Infectious Disease Dx tests.</title>
        <authorList>
            <person name="Sproer C."/>
            <person name="Gronow S."/>
            <person name="Severitt S."/>
            <person name="Schroder I."/>
            <person name="Tallon L."/>
            <person name="Sadzewicz L."/>
            <person name="Zhao X."/>
            <person name="Boylan J."/>
            <person name="Ott S."/>
            <person name="Bowen H."/>
            <person name="Vavikolanu K."/>
            <person name="Mehta A."/>
            <person name="Aluvathingal J."/>
            <person name="Nadendla S."/>
            <person name="Lowell S."/>
            <person name="Myers T."/>
            <person name="Yan Y."/>
        </authorList>
    </citation>
    <scope>NUCLEOTIDE SEQUENCE [LARGE SCALE GENOMIC DNA]</scope>
    <source>
        <strain evidence="5 7">FDAARGOS 1425</strain>
    </source>
</reference>
<dbReference type="GeneID" id="92748720"/>
<dbReference type="Proteomes" id="UP000683520">
    <property type="component" value="Chromosome"/>
</dbReference>
<keyword evidence="7" id="KW-1185">Reference proteome</keyword>
<evidence type="ECO:0000313" key="5">
    <source>
        <dbReference type="EMBL" id="QXB18712.1"/>
    </source>
</evidence>
<feature type="compositionally biased region" description="Basic and acidic residues" evidence="2">
    <location>
        <begin position="189"/>
        <end position="199"/>
    </location>
</feature>
<dbReference type="EMBL" id="JAAUVV010000001">
    <property type="protein sequence ID" value="NJJ02950.1"/>
    <property type="molecule type" value="Genomic_DNA"/>
</dbReference>
<accession>A0AAP6XGQ9</accession>
<gene>
    <name evidence="4" type="ORF">HC138_00930</name>
    <name evidence="5" type="ORF">I6L55_00860</name>
</gene>
<feature type="transmembrane region" description="Helical" evidence="3">
    <location>
        <begin position="73"/>
        <end position="98"/>
    </location>
</feature>
<evidence type="ECO:0000256" key="2">
    <source>
        <dbReference type="SAM" id="MobiDB-lite"/>
    </source>
</evidence>
<evidence type="ECO:0000313" key="6">
    <source>
        <dbReference type="Proteomes" id="UP000591626"/>
    </source>
</evidence>
<dbReference type="Proteomes" id="UP000591626">
    <property type="component" value="Unassembled WGS sequence"/>
</dbReference>
<proteinExistence type="predicted"/>
<keyword evidence="1" id="KW-0175">Coiled coil</keyword>
<reference evidence="4 6" key="1">
    <citation type="submission" date="2020-03" db="EMBL/GenBank/DDBJ databases">
        <title>Draft genome sequences of bacterial isolates from the female urobiome.</title>
        <authorList>
            <person name="Miller-Ensminger T."/>
            <person name="Wolfe A.J."/>
            <person name="Putonti C."/>
        </authorList>
    </citation>
    <scope>NUCLEOTIDE SEQUENCE [LARGE SCALE GENOMIC DNA]</scope>
    <source>
        <strain evidence="4 6">UMB8490</strain>
    </source>
</reference>
<feature type="compositionally biased region" description="Low complexity" evidence="2">
    <location>
        <begin position="217"/>
        <end position="229"/>
    </location>
</feature>
<organism evidence="4 6">
    <name type="scientific">Corynebacterium coyleae</name>
    <dbReference type="NCBI Taxonomy" id="53374"/>
    <lineage>
        <taxon>Bacteria</taxon>
        <taxon>Bacillati</taxon>
        <taxon>Actinomycetota</taxon>
        <taxon>Actinomycetes</taxon>
        <taxon>Mycobacteriales</taxon>
        <taxon>Corynebacteriaceae</taxon>
        <taxon>Corynebacterium</taxon>
    </lineage>
</organism>
<feature type="region of interest" description="Disordered" evidence="2">
    <location>
        <begin position="183"/>
        <end position="235"/>
    </location>
</feature>
<dbReference type="AlphaFoldDB" id="A0AAP6XGQ9"/>
<keyword evidence="3" id="KW-1133">Transmembrane helix</keyword>
<keyword evidence="3" id="KW-0812">Transmembrane</keyword>
<dbReference type="RefSeq" id="WP_141739360.1">
    <property type="nucleotide sequence ID" value="NZ_CP047198.1"/>
</dbReference>
<evidence type="ECO:0000313" key="4">
    <source>
        <dbReference type="EMBL" id="NJJ02950.1"/>
    </source>
</evidence>
<evidence type="ECO:0000256" key="3">
    <source>
        <dbReference type="SAM" id="Phobius"/>
    </source>
</evidence>
<evidence type="ECO:0000313" key="7">
    <source>
        <dbReference type="Proteomes" id="UP000683520"/>
    </source>
</evidence>
<evidence type="ECO:0000256" key="1">
    <source>
        <dbReference type="SAM" id="Coils"/>
    </source>
</evidence>
<protein>
    <recommendedName>
        <fullName evidence="8">Cell division protein FtsL</fullName>
    </recommendedName>
</protein>
<feature type="region of interest" description="Disordered" evidence="2">
    <location>
        <begin position="1"/>
        <end position="49"/>
    </location>
</feature>
<keyword evidence="3" id="KW-0472">Membrane</keyword>
<name>A0AAP6XGQ9_9CORY</name>
<dbReference type="EMBL" id="CP077302">
    <property type="protein sequence ID" value="QXB18712.1"/>
    <property type="molecule type" value="Genomic_DNA"/>
</dbReference>
<feature type="coiled-coil region" evidence="1">
    <location>
        <begin position="105"/>
        <end position="139"/>
    </location>
</feature>
<evidence type="ECO:0008006" key="8">
    <source>
        <dbReference type="Google" id="ProtNLM"/>
    </source>
</evidence>
<sequence>MAARDTRGGSRAMTLTRDGSARTSRTSAPARRRTMPGVKPHVPHSRGRGRLGSQQVVSVRGRRVGTVAAPSRFSAVSALAVPLLVIGIAIAMLLSGVATTQTFTIQQLQSKERELANEVESLNRDLEDRRSAAEIAQRAAGAGMVVAGEPGLVEVMEDGRAEERRPFNPEKVAKIVDVNGEALRQGRASSDDRATRELADALTQVPGGNQAPPRPQQAPQVANVAPYQANVPAGE</sequence>